<dbReference type="SUPFAM" id="SSF52172">
    <property type="entry name" value="CheY-like"/>
    <property type="match status" value="1"/>
</dbReference>
<feature type="region of interest" description="Disordered" evidence="3">
    <location>
        <begin position="255"/>
        <end position="282"/>
    </location>
</feature>
<organism evidence="5 6">
    <name type="scientific">Streptomyces lycii</name>
    <dbReference type="NCBI Taxonomy" id="2654337"/>
    <lineage>
        <taxon>Bacteria</taxon>
        <taxon>Bacillati</taxon>
        <taxon>Actinomycetota</taxon>
        <taxon>Actinomycetes</taxon>
        <taxon>Kitasatosporales</taxon>
        <taxon>Streptomycetaceae</taxon>
        <taxon>Streptomyces</taxon>
    </lineage>
</organism>
<evidence type="ECO:0000256" key="3">
    <source>
        <dbReference type="SAM" id="MobiDB-lite"/>
    </source>
</evidence>
<evidence type="ECO:0000313" key="6">
    <source>
        <dbReference type="Proteomes" id="UP000621266"/>
    </source>
</evidence>
<keyword evidence="6" id="KW-1185">Reference proteome</keyword>
<evidence type="ECO:0000256" key="2">
    <source>
        <dbReference type="ARBA" id="ARBA00023163"/>
    </source>
</evidence>
<feature type="region of interest" description="Disordered" evidence="3">
    <location>
        <begin position="1"/>
        <end position="22"/>
    </location>
</feature>
<dbReference type="InterPro" id="IPR036388">
    <property type="entry name" value="WH-like_DNA-bd_sf"/>
</dbReference>
<dbReference type="InterPro" id="IPR005561">
    <property type="entry name" value="ANTAR"/>
</dbReference>
<dbReference type="Proteomes" id="UP000621266">
    <property type="component" value="Unassembled WGS sequence"/>
</dbReference>
<feature type="domain" description="ANTAR" evidence="4">
    <location>
        <begin position="172"/>
        <end position="233"/>
    </location>
</feature>
<proteinExistence type="predicted"/>
<protein>
    <submittedName>
        <fullName evidence="5">GAF and ANTAR domain-containing protein</fullName>
    </submittedName>
</protein>
<dbReference type="InterPro" id="IPR011006">
    <property type="entry name" value="CheY-like_superfamily"/>
</dbReference>
<keyword evidence="1" id="KW-0805">Transcription regulation</keyword>
<dbReference type="InterPro" id="IPR029016">
    <property type="entry name" value="GAF-like_dom_sf"/>
</dbReference>
<dbReference type="RefSeq" id="WP_156205027.1">
    <property type="nucleotide sequence ID" value="NZ_WHPN01000052.1"/>
</dbReference>
<evidence type="ECO:0000313" key="5">
    <source>
        <dbReference type="EMBL" id="KAF4410633.1"/>
    </source>
</evidence>
<reference evidence="5 6" key="1">
    <citation type="submission" date="2019-10" db="EMBL/GenBank/DDBJ databases">
        <title>Streptomyces tenebrisbrunneis sp.nov., an endogenous actinomycete isolated from of Lycium ruthenicum.</title>
        <authorList>
            <person name="Ma L."/>
        </authorList>
    </citation>
    <scope>NUCLEOTIDE SEQUENCE [LARGE SCALE GENOMIC DNA]</scope>
    <source>
        <strain evidence="5 6">TRM 66187</strain>
    </source>
</reference>
<sequence>MTEYQGFLPEPELDGETDSSGRSLAQLAEQIAAYNPDVCGATATATLRAPEGADPGTRQVPAPQTAVTHPDLTPLVAVQWETGDGPVRAALESGRPAAAEDLLRDGRWPRYRARALEAGLRSSLTLPFRRRSLTVTVTLYGFRPGLLEDPRHGAAALLGDLATSGIVRDLQNRRMRAELEQLGTALHSRPVVDQACGIVMYVLGCDAETAFALLRRMSQHTNRKLSDLAAALVRTRGHGAESELVRLGELVDAPAGGAARRSGPHGRRAAAPDRESRAGSPT</sequence>
<name>A0ABQ7FSH2_9ACTN</name>
<feature type="compositionally biased region" description="Basic and acidic residues" evidence="3">
    <location>
        <begin position="270"/>
        <end position="282"/>
    </location>
</feature>
<dbReference type="Gene3D" id="1.10.10.10">
    <property type="entry name" value="Winged helix-like DNA-binding domain superfamily/Winged helix DNA-binding domain"/>
    <property type="match status" value="1"/>
</dbReference>
<comment type="caution">
    <text evidence="5">The sequence shown here is derived from an EMBL/GenBank/DDBJ whole genome shotgun (WGS) entry which is preliminary data.</text>
</comment>
<dbReference type="Gene3D" id="3.30.450.40">
    <property type="match status" value="1"/>
</dbReference>
<dbReference type="SMART" id="SM01012">
    <property type="entry name" value="ANTAR"/>
    <property type="match status" value="1"/>
</dbReference>
<keyword evidence="2" id="KW-0804">Transcription</keyword>
<gene>
    <name evidence="5" type="ORF">GCU69_02785</name>
</gene>
<dbReference type="PROSITE" id="PS50921">
    <property type="entry name" value="ANTAR"/>
    <property type="match status" value="1"/>
</dbReference>
<evidence type="ECO:0000259" key="4">
    <source>
        <dbReference type="PROSITE" id="PS50921"/>
    </source>
</evidence>
<accession>A0ABQ7FSH2</accession>
<dbReference type="EMBL" id="WHPN01000052">
    <property type="protein sequence ID" value="KAF4410633.1"/>
    <property type="molecule type" value="Genomic_DNA"/>
</dbReference>
<feature type="region of interest" description="Disordered" evidence="3">
    <location>
        <begin position="48"/>
        <end position="67"/>
    </location>
</feature>
<dbReference type="Pfam" id="PF03861">
    <property type="entry name" value="ANTAR"/>
    <property type="match status" value="1"/>
</dbReference>
<evidence type="ECO:0000256" key="1">
    <source>
        <dbReference type="ARBA" id="ARBA00023015"/>
    </source>
</evidence>